<evidence type="ECO:0000256" key="6">
    <source>
        <dbReference type="ARBA" id="ARBA00023139"/>
    </source>
</evidence>
<reference evidence="11" key="1">
    <citation type="journal article" date="2019" name="Int. J. Syst. Evol. Microbiol.">
        <title>The Global Catalogue of Microorganisms (GCM) 10K type strain sequencing project: providing services to taxonomists for standard genome sequencing and annotation.</title>
        <authorList>
            <consortium name="The Broad Institute Genomics Platform"/>
            <consortium name="The Broad Institute Genome Sequencing Center for Infectious Disease"/>
            <person name="Wu L."/>
            <person name="Ma J."/>
        </authorList>
    </citation>
    <scope>NUCLEOTIDE SEQUENCE [LARGE SCALE GENOMIC DNA]</scope>
    <source>
        <strain evidence="11">CCUG 48216</strain>
    </source>
</reference>
<keyword evidence="4" id="KW-0732">Signal</keyword>
<dbReference type="Gene3D" id="3.30.300.210">
    <property type="entry name" value="Nutrient germinant receptor protein C, domain 3"/>
    <property type="match status" value="1"/>
</dbReference>
<dbReference type="InterPro" id="IPR057336">
    <property type="entry name" value="GerAC_N"/>
</dbReference>
<evidence type="ECO:0000313" key="11">
    <source>
        <dbReference type="Proteomes" id="UP001597211"/>
    </source>
</evidence>
<dbReference type="NCBIfam" id="TIGR02887">
    <property type="entry name" value="spore_ger_x_C"/>
    <property type="match status" value="1"/>
</dbReference>
<dbReference type="RefSeq" id="WP_240269454.1">
    <property type="nucleotide sequence ID" value="NZ_JAKSXN010000026.1"/>
</dbReference>
<dbReference type="EMBL" id="JBHTKZ010000023">
    <property type="protein sequence ID" value="MFD1182285.1"/>
    <property type="molecule type" value="Genomic_DNA"/>
</dbReference>
<evidence type="ECO:0000256" key="4">
    <source>
        <dbReference type="ARBA" id="ARBA00022729"/>
    </source>
</evidence>
<keyword evidence="7" id="KW-0449">Lipoprotein</keyword>
<dbReference type="Pfam" id="PF25198">
    <property type="entry name" value="Spore_GerAC_N"/>
    <property type="match status" value="1"/>
</dbReference>
<keyword evidence="6" id="KW-0564">Palmitate</keyword>
<feature type="domain" description="Spore germination protein N-terminal" evidence="9">
    <location>
        <begin position="33"/>
        <end position="207"/>
    </location>
</feature>
<evidence type="ECO:0000259" key="9">
    <source>
        <dbReference type="Pfam" id="PF25198"/>
    </source>
</evidence>
<gene>
    <name evidence="10" type="ORF">ACFQ2Z_13030</name>
</gene>
<comment type="caution">
    <text evidence="10">The sequence shown here is derived from an EMBL/GenBank/DDBJ whole genome shotgun (WGS) entry which is preliminary data.</text>
</comment>
<evidence type="ECO:0000256" key="1">
    <source>
        <dbReference type="ARBA" id="ARBA00004635"/>
    </source>
</evidence>
<protein>
    <submittedName>
        <fullName evidence="10">Ger(X)C family spore germination protein</fullName>
    </submittedName>
</protein>
<dbReference type="InterPro" id="IPR046953">
    <property type="entry name" value="Spore_GerAC-like_C"/>
</dbReference>
<dbReference type="PANTHER" id="PTHR35789:SF1">
    <property type="entry name" value="SPORE GERMINATION PROTEIN B3"/>
    <property type="match status" value="1"/>
</dbReference>
<evidence type="ECO:0000256" key="2">
    <source>
        <dbReference type="ARBA" id="ARBA00007886"/>
    </source>
</evidence>
<dbReference type="Pfam" id="PF05504">
    <property type="entry name" value="Spore_GerAC"/>
    <property type="match status" value="1"/>
</dbReference>
<keyword evidence="11" id="KW-1185">Reference proteome</keyword>
<evidence type="ECO:0000259" key="8">
    <source>
        <dbReference type="Pfam" id="PF05504"/>
    </source>
</evidence>
<dbReference type="PANTHER" id="PTHR35789">
    <property type="entry name" value="SPORE GERMINATION PROTEIN B3"/>
    <property type="match status" value="1"/>
</dbReference>
<keyword evidence="5" id="KW-0472">Membrane</keyword>
<evidence type="ECO:0000256" key="7">
    <source>
        <dbReference type="ARBA" id="ARBA00023288"/>
    </source>
</evidence>
<accession>A0ABW3SE82</accession>
<evidence type="ECO:0000313" key="10">
    <source>
        <dbReference type="EMBL" id="MFD1182285.1"/>
    </source>
</evidence>
<dbReference type="InterPro" id="IPR008844">
    <property type="entry name" value="Spore_GerAC-like"/>
</dbReference>
<sequence length="408" mass="44613">MRGGSIILRTAAFRLRLTLAVLLPSLGLTGCWDRIEVNDVAFVLATSTDMEQGQVRSTAQIALPSSLGGAGSQGGGGGTSGSKTYLMVSQTAPTPYQANKSIQSNLSRILNFSHRRVTIIGEEFARSGIGGLIDVLARFPQNRLTTYVILSRGPGYKLLGVDAPIEQSPSEMIRELAKSAMKEPVCVQSLANTLLTEGIDLALPVMETKESVPQKVGNGQSLIKIDGMGLFRGDKLSGYLPSTQAQMALMAMGQAMNPKVTVTMNEERPHEAVTVVLTQTGTRIRPHLKGSKISFDVVVRARGFVLENTTRQDIQSTMMEIVEKSCNEYVTEGIQAAIHEAIRKNRSDIFGFGVAFNNKYPSEWKRIHRQWHDMLPEVDVNVRTDIHLESSGELINSVGVREDRLEND</sequence>
<evidence type="ECO:0000256" key="5">
    <source>
        <dbReference type="ARBA" id="ARBA00023136"/>
    </source>
</evidence>
<dbReference type="InterPro" id="IPR038501">
    <property type="entry name" value="Spore_GerAC_C_sf"/>
</dbReference>
<organism evidence="10 11">
    <name type="scientific">Paenibacillus timonensis</name>
    <dbReference type="NCBI Taxonomy" id="225915"/>
    <lineage>
        <taxon>Bacteria</taxon>
        <taxon>Bacillati</taxon>
        <taxon>Bacillota</taxon>
        <taxon>Bacilli</taxon>
        <taxon>Bacillales</taxon>
        <taxon>Paenibacillaceae</taxon>
        <taxon>Paenibacillus</taxon>
    </lineage>
</organism>
<comment type="subcellular location">
    <subcellularLocation>
        <location evidence="1">Membrane</location>
        <topology evidence="1">Lipid-anchor</topology>
    </subcellularLocation>
</comment>
<feature type="domain" description="Spore germination GerAC-like C-terminal" evidence="8">
    <location>
        <begin position="226"/>
        <end position="392"/>
    </location>
</feature>
<name>A0ABW3SE82_9BACL</name>
<evidence type="ECO:0000256" key="3">
    <source>
        <dbReference type="ARBA" id="ARBA00022544"/>
    </source>
</evidence>
<proteinExistence type="inferred from homology"/>
<comment type="similarity">
    <text evidence="2">Belongs to the GerABKC lipoprotein family.</text>
</comment>
<dbReference type="Proteomes" id="UP001597211">
    <property type="component" value="Unassembled WGS sequence"/>
</dbReference>
<keyword evidence="3" id="KW-0309">Germination</keyword>
<dbReference type="PROSITE" id="PS51257">
    <property type="entry name" value="PROKAR_LIPOPROTEIN"/>
    <property type="match status" value="1"/>
</dbReference>